<proteinExistence type="predicted"/>
<protein>
    <submittedName>
        <fullName evidence="2">Methyltransferase</fullName>
    </submittedName>
</protein>
<dbReference type="GO" id="GO:0032259">
    <property type="term" value="P:methylation"/>
    <property type="evidence" value="ECO:0007669"/>
    <property type="project" value="UniProtKB-KW"/>
</dbReference>
<dbReference type="InterPro" id="IPR029063">
    <property type="entry name" value="SAM-dependent_MTases_sf"/>
</dbReference>
<dbReference type="Pfam" id="PF13847">
    <property type="entry name" value="Methyltransf_31"/>
    <property type="match status" value="1"/>
</dbReference>
<gene>
    <name evidence="2" type="ORF">NV36_02930</name>
</gene>
<dbReference type="Gene3D" id="3.40.50.150">
    <property type="entry name" value="Vaccinia Virus protein VP39"/>
    <property type="match status" value="1"/>
</dbReference>
<dbReference type="PATRIC" id="fig|1300343.5.peg.1954"/>
<dbReference type="KEGG" id="ddo:I597_1944"/>
<dbReference type="AlphaFoldDB" id="A0A0A2GRK2"/>
<dbReference type="OrthoDB" id="9800454at2"/>
<keyword evidence="2" id="KW-0489">Methyltransferase</keyword>
<dbReference type="PANTHER" id="PTHR43861">
    <property type="entry name" value="TRANS-ACONITATE 2-METHYLTRANSFERASE-RELATED"/>
    <property type="match status" value="1"/>
</dbReference>
<evidence type="ECO:0000313" key="3">
    <source>
        <dbReference type="Proteomes" id="UP000030140"/>
    </source>
</evidence>
<evidence type="ECO:0000313" key="2">
    <source>
        <dbReference type="EMBL" id="KGO05899.1"/>
    </source>
</evidence>
<feature type="domain" description="Methyltransferase" evidence="1">
    <location>
        <begin position="57"/>
        <end position="152"/>
    </location>
</feature>
<dbReference type="EMBL" id="JSAQ01000001">
    <property type="protein sequence ID" value="KGO05899.1"/>
    <property type="molecule type" value="Genomic_DNA"/>
</dbReference>
<sequence>MNFDKRSNAPELMDDPELPEADLRLALKDLAVVNKYLGGNKITINALEDMITSQPDKKHWRVIDVGCGDGEVLRQIARHFENLDYKIDYKIDFIGLDINEKSIARAIKKSEGISHLTFSTQNILTLDAATAGCDIILCTLTMHHFTDQQICTFIKTFVQLASTGVIINDLQRSKIAYRLFQLFSGIFMKSKIAKYDGKVSIARAFKKEELETYSKQLALDSYFIQWKWAFRYLWVIKTI</sequence>
<keyword evidence="2" id="KW-0808">Transferase</keyword>
<reference evidence="2 3" key="1">
    <citation type="submission" date="2014-10" db="EMBL/GenBank/DDBJ databases">
        <title>Draft genome sequence of the proteorhodopsin-containing marine bacterium Dokdonia donghaensis.</title>
        <authorList>
            <person name="Gomez-Consarnau L."/>
            <person name="Gonzalez J.M."/>
            <person name="Riedel T."/>
            <person name="Jaenicke S."/>
            <person name="Wagner-Doebler I."/>
            <person name="Fuhrman J.A."/>
        </authorList>
    </citation>
    <scope>NUCLEOTIDE SEQUENCE [LARGE SCALE GENOMIC DNA]</scope>
    <source>
        <strain evidence="2 3">DSW-1</strain>
    </source>
</reference>
<comment type="caution">
    <text evidence="2">The sequence shown here is derived from an EMBL/GenBank/DDBJ whole genome shotgun (WGS) entry which is preliminary data.</text>
</comment>
<dbReference type="GO" id="GO:0008168">
    <property type="term" value="F:methyltransferase activity"/>
    <property type="evidence" value="ECO:0007669"/>
    <property type="project" value="UniProtKB-KW"/>
</dbReference>
<keyword evidence="3" id="KW-1185">Reference proteome</keyword>
<dbReference type="Proteomes" id="UP000030140">
    <property type="component" value="Unassembled WGS sequence"/>
</dbReference>
<dbReference type="SUPFAM" id="SSF53335">
    <property type="entry name" value="S-adenosyl-L-methionine-dependent methyltransferases"/>
    <property type="match status" value="1"/>
</dbReference>
<organism evidence="2 3">
    <name type="scientific">Dokdonia donghaensis DSW-1</name>
    <dbReference type="NCBI Taxonomy" id="1300343"/>
    <lineage>
        <taxon>Bacteria</taxon>
        <taxon>Pseudomonadati</taxon>
        <taxon>Bacteroidota</taxon>
        <taxon>Flavobacteriia</taxon>
        <taxon>Flavobacteriales</taxon>
        <taxon>Flavobacteriaceae</taxon>
        <taxon>Dokdonia</taxon>
    </lineage>
</organism>
<evidence type="ECO:0000259" key="1">
    <source>
        <dbReference type="Pfam" id="PF13847"/>
    </source>
</evidence>
<dbReference type="InterPro" id="IPR025714">
    <property type="entry name" value="Methyltranfer_dom"/>
</dbReference>
<dbReference type="CDD" id="cd02440">
    <property type="entry name" value="AdoMet_MTases"/>
    <property type="match status" value="1"/>
</dbReference>
<name>A0A0A2GRK2_9FLAO</name>
<accession>A0A0A2GRK2</accession>
<dbReference type="RefSeq" id="WP_035324921.1">
    <property type="nucleotide sequence ID" value="NZ_CP015125.1"/>
</dbReference>